<protein>
    <submittedName>
        <fullName evidence="3">Uncharacterized protein</fullName>
    </submittedName>
</protein>
<dbReference type="EMBL" id="CP111025">
    <property type="protein sequence ID" value="WAR27193.1"/>
    <property type="molecule type" value="Genomic_DNA"/>
</dbReference>
<evidence type="ECO:0000256" key="1">
    <source>
        <dbReference type="SAM" id="MobiDB-lite"/>
    </source>
</evidence>
<reference evidence="3" key="1">
    <citation type="submission" date="2022-11" db="EMBL/GenBank/DDBJ databases">
        <title>Centuries of genome instability and evolution in soft-shell clam transmissible cancer (bioRxiv).</title>
        <authorList>
            <person name="Hart S.F.M."/>
            <person name="Yonemitsu M.A."/>
            <person name="Giersch R.M."/>
            <person name="Beal B.F."/>
            <person name="Arriagada G."/>
            <person name="Davis B.W."/>
            <person name="Ostrander E.A."/>
            <person name="Goff S.P."/>
            <person name="Metzger M.J."/>
        </authorList>
    </citation>
    <scope>NUCLEOTIDE SEQUENCE</scope>
    <source>
        <strain evidence="3">MELC-2E11</strain>
        <tissue evidence="3">Siphon/mantle</tissue>
    </source>
</reference>
<feature type="region of interest" description="Disordered" evidence="1">
    <location>
        <begin position="41"/>
        <end position="117"/>
    </location>
</feature>
<evidence type="ECO:0000313" key="3">
    <source>
        <dbReference type="EMBL" id="WAR27193.1"/>
    </source>
</evidence>
<gene>
    <name evidence="3" type="ORF">MAR_012897</name>
</gene>
<feature type="compositionally biased region" description="Low complexity" evidence="1">
    <location>
        <begin position="49"/>
        <end position="81"/>
    </location>
</feature>
<evidence type="ECO:0000313" key="4">
    <source>
        <dbReference type="Proteomes" id="UP001164746"/>
    </source>
</evidence>
<feature type="chain" id="PRO_5046644086" evidence="2">
    <location>
        <begin position="19"/>
        <end position="266"/>
    </location>
</feature>
<sequence length="266" mass="28166">MGFVKLLLLAVLTCGVSAEAAAGVCTTEHTTAAPQTDIDETTTIPLDKNTTTGENTNITESTSAPKATTASANTTTNENTPVLDTTIQPATTNTSKAADTSSTTAVNTTQTSVSTTEPDTTVTIKTTIMTDATTTAESTAKPSARRKRQAITQECVANADCLSGDTTLTCHCRKGHTAGSDVRGAFHKNINLDKNGVCVYSTATSCIALRGFRRGCFRELYGKTNNPSTANNNSDENNNSNVNNNDGTSRFFTCCRHYNTTRRANH</sequence>
<accession>A0ABY7FYA9</accession>
<feature type="signal peptide" evidence="2">
    <location>
        <begin position="1"/>
        <end position="18"/>
    </location>
</feature>
<keyword evidence="2" id="KW-0732">Signal</keyword>
<dbReference type="Proteomes" id="UP001164746">
    <property type="component" value="Chromosome 14"/>
</dbReference>
<organism evidence="3 4">
    <name type="scientific">Mya arenaria</name>
    <name type="common">Soft-shell clam</name>
    <dbReference type="NCBI Taxonomy" id="6604"/>
    <lineage>
        <taxon>Eukaryota</taxon>
        <taxon>Metazoa</taxon>
        <taxon>Spiralia</taxon>
        <taxon>Lophotrochozoa</taxon>
        <taxon>Mollusca</taxon>
        <taxon>Bivalvia</taxon>
        <taxon>Autobranchia</taxon>
        <taxon>Heteroconchia</taxon>
        <taxon>Euheterodonta</taxon>
        <taxon>Imparidentia</taxon>
        <taxon>Neoheterodontei</taxon>
        <taxon>Myida</taxon>
        <taxon>Myoidea</taxon>
        <taxon>Myidae</taxon>
        <taxon>Mya</taxon>
    </lineage>
</organism>
<name>A0ABY7FYA9_MYAAR</name>
<feature type="compositionally biased region" description="Low complexity" evidence="1">
    <location>
        <begin position="90"/>
        <end position="117"/>
    </location>
</feature>
<evidence type="ECO:0000256" key="2">
    <source>
        <dbReference type="SAM" id="SignalP"/>
    </source>
</evidence>
<proteinExistence type="predicted"/>
<keyword evidence="4" id="KW-1185">Reference proteome</keyword>